<protein>
    <submittedName>
        <fullName evidence="2">Methyltransferase domain</fullName>
    </submittedName>
</protein>
<dbReference type="RefSeq" id="WP_054062053.1">
    <property type="nucleotide sequence ID" value="NZ_JSYZ01000003.1"/>
</dbReference>
<reference evidence="2 3" key="1">
    <citation type="journal article" date="2015" name="PLoS ONE">
        <title>Rice-Infecting Pseudomonas Genomes Are Highly Accessorized and Harbor Multiple Putative Virulence Mechanisms to Cause Sheath Brown Rot.</title>
        <authorList>
            <person name="Quibod I.L."/>
            <person name="Grande G."/>
            <person name="Oreiro E.G."/>
            <person name="Borja F.N."/>
            <person name="Dossa G.S."/>
            <person name="Mauleon R."/>
            <person name="Cruz C.V."/>
            <person name="Oliva R."/>
        </authorList>
    </citation>
    <scope>NUCLEOTIDE SEQUENCE [LARGE SCALE GENOMIC DNA]</scope>
    <source>
        <strain evidence="2 3">IRRI 6609</strain>
    </source>
</reference>
<feature type="domain" description="Methyltransferase" evidence="1">
    <location>
        <begin position="110"/>
        <end position="233"/>
    </location>
</feature>
<organism evidence="2 3">
    <name type="scientific">Pseudomonas asplenii</name>
    <dbReference type="NCBI Taxonomy" id="53407"/>
    <lineage>
        <taxon>Bacteria</taxon>
        <taxon>Pseudomonadati</taxon>
        <taxon>Pseudomonadota</taxon>
        <taxon>Gammaproteobacteria</taxon>
        <taxon>Pseudomonadales</taxon>
        <taxon>Pseudomonadaceae</taxon>
        <taxon>Pseudomonas</taxon>
    </lineage>
</organism>
<accession>A0A0N0E5C8</accession>
<comment type="caution">
    <text evidence="2">The sequence shown here is derived from an EMBL/GenBank/DDBJ whole genome shotgun (WGS) entry which is preliminary data.</text>
</comment>
<name>A0A0N0E5C8_9PSED</name>
<dbReference type="Gene3D" id="3.40.50.150">
    <property type="entry name" value="Vaccinia Virus protein VP39"/>
    <property type="match status" value="1"/>
</dbReference>
<gene>
    <name evidence="2" type="ORF">PF66_01010</name>
</gene>
<dbReference type="SUPFAM" id="SSF53335">
    <property type="entry name" value="S-adenosyl-L-methionine-dependent methyltransferases"/>
    <property type="match status" value="1"/>
</dbReference>
<evidence type="ECO:0000259" key="1">
    <source>
        <dbReference type="Pfam" id="PF13679"/>
    </source>
</evidence>
<dbReference type="EMBL" id="JSYZ01000003">
    <property type="protein sequence ID" value="KPA92332.1"/>
    <property type="molecule type" value="Genomic_DNA"/>
</dbReference>
<proteinExistence type="predicted"/>
<evidence type="ECO:0000313" key="3">
    <source>
        <dbReference type="Proteomes" id="UP000037931"/>
    </source>
</evidence>
<keyword evidence="2" id="KW-0808">Transferase</keyword>
<dbReference type="PATRIC" id="fig|50340.43.peg.3893"/>
<dbReference type="InterPro" id="IPR029063">
    <property type="entry name" value="SAM-dependent_MTases_sf"/>
</dbReference>
<evidence type="ECO:0000313" key="2">
    <source>
        <dbReference type="EMBL" id="KPA92332.1"/>
    </source>
</evidence>
<keyword evidence="3" id="KW-1185">Reference proteome</keyword>
<dbReference type="GO" id="GO:0032259">
    <property type="term" value="P:methylation"/>
    <property type="evidence" value="ECO:0007669"/>
    <property type="project" value="UniProtKB-KW"/>
</dbReference>
<keyword evidence="2" id="KW-0489">Methyltransferase</keyword>
<dbReference type="AlphaFoldDB" id="A0A0N0E5C8"/>
<dbReference type="PANTHER" id="PTHR13369">
    <property type="match status" value="1"/>
</dbReference>
<dbReference type="InterPro" id="IPR025714">
    <property type="entry name" value="Methyltranfer_dom"/>
</dbReference>
<dbReference type="OrthoDB" id="5298194at2"/>
<dbReference type="GO" id="GO:0008168">
    <property type="term" value="F:methyltransferase activity"/>
    <property type="evidence" value="ECO:0007669"/>
    <property type="project" value="UniProtKB-KW"/>
</dbReference>
<dbReference type="STRING" id="50340.PF66_01010"/>
<dbReference type="Proteomes" id="UP000037931">
    <property type="component" value="Unassembled WGS sequence"/>
</dbReference>
<sequence length="422" mass="47001">MPPILQGPALQTRFQALDTFLSAHQQLWRPRPFTHLQLPWEAAHPELASWLRQRSLEDAESSHNHPERLGAPAPFPELAAEAAALGTVGNLPDKPLPAARPRLNVDVPGRKWQQIEAFAACLDFARTPGHWLDWCSGKGHLGRRLLQPGQQLTCLEYDPALVASGAQLSQHHHLPASHVQQDVMAAEAGLRLNAEHTPVALHACGDLHVRLMQLASHAGCGQLAIAPCCYNRIGTANYQPLSTAAQASSLQLSLDDLALPLSETVTAGARVRRQRDCSMARRLAFDLLQRRLRQSDDYLPTPSLPSAWLDKPFADYCRDLAALKELSTVGEQDWEQLEAAGWQRLAEVRNLELLRGLFRRPLELWLVLDRALYLEAQGYRVRLGQFCESPLTPRNLMLLAERDELSHCQAQPVDNSVDAFAR</sequence>
<dbReference type="Pfam" id="PF13679">
    <property type="entry name" value="Methyltransf_32"/>
    <property type="match status" value="1"/>
</dbReference>
<dbReference type="PANTHER" id="PTHR13369:SF0">
    <property type="entry name" value="GLUTATHIONE S-TRANSFERASE C-TERMINAL DOMAIN-CONTAINING PROTEIN"/>
    <property type="match status" value="1"/>
</dbReference>